<dbReference type="EMBL" id="VSSQ01119569">
    <property type="protein sequence ID" value="MPN52948.1"/>
    <property type="molecule type" value="Genomic_DNA"/>
</dbReference>
<accession>A0A645INP4</accession>
<protein>
    <recommendedName>
        <fullName evidence="2">Cyclo-malto-dextrinase C-terminal domain-containing protein</fullName>
    </recommendedName>
</protein>
<proteinExistence type="predicted"/>
<reference evidence="1" key="1">
    <citation type="submission" date="2019-08" db="EMBL/GenBank/DDBJ databases">
        <authorList>
            <person name="Kucharzyk K."/>
            <person name="Murdoch R.W."/>
            <person name="Higgins S."/>
            <person name="Loffler F."/>
        </authorList>
    </citation>
    <scope>NUCLEOTIDE SEQUENCE</scope>
</reference>
<gene>
    <name evidence="1" type="ORF">SDC9_200611</name>
</gene>
<evidence type="ECO:0008006" key="2">
    <source>
        <dbReference type="Google" id="ProtNLM"/>
    </source>
</evidence>
<sequence>MYYVGEASRAISQYEDMFLNGKREDELAVSKEIKYPNLLVLTKGKERLILLFNDGDKPLTVNLENRNLSPGQTAEIWEGTGKKTDPAKMLITIPAADTMLVHIK</sequence>
<comment type="caution">
    <text evidence="1">The sequence shown here is derived from an EMBL/GenBank/DDBJ whole genome shotgun (WGS) entry which is preliminary data.</text>
</comment>
<dbReference type="AlphaFoldDB" id="A0A645INP4"/>
<organism evidence="1">
    <name type="scientific">bioreactor metagenome</name>
    <dbReference type="NCBI Taxonomy" id="1076179"/>
    <lineage>
        <taxon>unclassified sequences</taxon>
        <taxon>metagenomes</taxon>
        <taxon>ecological metagenomes</taxon>
    </lineage>
</organism>
<evidence type="ECO:0000313" key="1">
    <source>
        <dbReference type="EMBL" id="MPN52948.1"/>
    </source>
</evidence>
<name>A0A645INP4_9ZZZZ</name>